<evidence type="ECO:0000313" key="9">
    <source>
        <dbReference type="Proteomes" id="UP000002139"/>
    </source>
</evidence>
<feature type="transmembrane region" description="Helical" evidence="5">
    <location>
        <begin position="597"/>
        <end position="617"/>
    </location>
</feature>
<feature type="transmembrane region" description="Helical" evidence="5">
    <location>
        <begin position="559"/>
        <end position="585"/>
    </location>
</feature>
<dbReference type="RefSeq" id="WP_012237573.1">
    <property type="nucleotide sequence ID" value="NC_010162.1"/>
</dbReference>
<gene>
    <name evidence="8" type="ordered locus">sce4941</name>
</gene>
<dbReference type="InterPro" id="IPR036909">
    <property type="entry name" value="Cyt_c-like_dom_sf"/>
</dbReference>
<feature type="transmembrane region" description="Helical" evidence="5">
    <location>
        <begin position="421"/>
        <end position="442"/>
    </location>
</feature>
<dbReference type="eggNOG" id="COG2010">
    <property type="taxonomic scope" value="Bacteria"/>
</dbReference>
<dbReference type="OrthoDB" id="9765171at2"/>
<dbReference type="KEGG" id="scl:sce4941"/>
<organism evidence="8 9">
    <name type="scientific">Sorangium cellulosum (strain So ce56)</name>
    <name type="common">Polyangium cellulosum (strain So ce56)</name>
    <dbReference type="NCBI Taxonomy" id="448385"/>
    <lineage>
        <taxon>Bacteria</taxon>
        <taxon>Pseudomonadati</taxon>
        <taxon>Myxococcota</taxon>
        <taxon>Polyangia</taxon>
        <taxon>Polyangiales</taxon>
        <taxon>Polyangiaceae</taxon>
        <taxon>Sorangium</taxon>
    </lineage>
</organism>
<dbReference type="Proteomes" id="UP000002139">
    <property type="component" value="Chromosome"/>
</dbReference>
<accession>A9FKC6</accession>
<evidence type="ECO:0000256" key="6">
    <source>
        <dbReference type="SAM" id="SignalP"/>
    </source>
</evidence>
<evidence type="ECO:0000256" key="3">
    <source>
        <dbReference type="ARBA" id="ARBA00023004"/>
    </source>
</evidence>
<dbReference type="EMBL" id="AM746676">
    <property type="protein sequence ID" value="CAN95104.1"/>
    <property type="molecule type" value="Genomic_DNA"/>
</dbReference>
<dbReference type="HOGENOM" id="CLU_027143_0_0_7"/>
<keyword evidence="3 4" id="KW-0408">Iron</keyword>
<evidence type="ECO:0000256" key="4">
    <source>
        <dbReference type="PROSITE-ProRule" id="PRU00433"/>
    </source>
</evidence>
<evidence type="ECO:0000313" key="8">
    <source>
        <dbReference type="EMBL" id="CAN95104.1"/>
    </source>
</evidence>
<feature type="transmembrane region" description="Helical" evidence="5">
    <location>
        <begin position="448"/>
        <end position="469"/>
    </location>
</feature>
<evidence type="ECO:0000259" key="7">
    <source>
        <dbReference type="PROSITE" id="PS51007"/>
    </source>
</evidence>
<feature type="transmembrane region" description="Helical" evidence="5">
    <location>
        <begin position="395"/>
        <end position="414"/>
    </location>
</feature>
<dbReference type="AlphaFoldDB" id="A9FKC6"/>
<name>A9FKC6_SORC5</name>
<keyword evidence="5" id="KW-0812">Transmembrane</keyword>
<dbReference type="SUPFAM" id="SSF46626">
    <property type="entry name" value="Cytochrome c"/>
    <property type="match status" value="1"/>
</dbReference>
<dbReference type="GO" id="GO:0009055">
    <property type="term" value="F:electron transfer activity"/>
    <property type="evidence" value="ECO:0007669"/>
    <property type="project" value="InterPro"/>
</dbReference>
<dbReference type="STRING" id="448385.sce4941"/>
<sequence>MAAVSAAAMAAVLLLGERPALADPGEPAEIEARRLVHVLGYVAMDYGGCVANGAVTSVIEYDEQLALLGEAIHVATRIQPSALESGAGDLAQGIVGVRELVEAKVAADRVAIAARGARDRVASAFRLAEAPLSRPDAQRGAALYQENCATCHGPTGHADTRRAASLVPHPANFHDAIIAEQLAPVGVESAVRFGVSGTAMVPFTFLSARDRWDLAFHVAGLHHPEPGEGPRPLDLPDYSMIELAVRSDADLRAELSARGIPAERHGALLAELRRRVAYGGEAASHPLSIARAALDRGRAALREGRLADAREALGTAQLDGIDVAEASVRTVKEALANDLGDGAFALRAALAAGATTDTLDAGMAALLRDATYAEVALARSGGAPGPVVAQVSSRLALRELAAAALFLAALPAVASSRSRRVVHVASGAALLLALAAWVAAALGHMAGFWRTLTAGATISLALAGAAALARRRGARQERSQEPLHGGLSRGGRAAVFATALLAGFGAAFSALDAALGVSLPVAPPAVAGVLITLALLAAGAALVTRASRAAARRWASPPAWLACLLCAPLAGRAVAALQLCGLLPLHRLPLPRFTALGIYPAVETCLVQAALLGLALAGAARGRRAEGAC</sequence>
<proteinExistence type="predicted"/>
<dbReference type="Pfam" id="PF13442">
    <property type="entry name" value="Cytochrome_CBB3"/>
    <property type="match status" value="1"/>
</dbReference>
<feature type="chain" id="PRO_5002735004" evidence="6">
    <location>
        <begin position="23"/>
        <end position="629"/>
    </location>
</feature>
<dbReference type="Gene3D" id="1.10.760.10">
    <property type="entry name" value="Cytochrome c-like domain"/>
    <property type="match status" value="1"/>
</dbReference>
<evidence type="ECO:0000256" key="5">
    <source>
        <dbReference type="SAM" id="Phobius"/>
    </source>
</evidence>
<feature type="domain" description="Cytochrome c" evidence="7">
    <location>
        <begin position="135"/>
        <end position="222"/>
    </location>
</feature>
<keyword evidence="9" id="KW-1185">Reference proteome</keyword>
<feature type="transmembrane region" description="Helical" evidence="5">
    <location>
        <begin position="523"/>
        <end position="547"/>
    </location>
</feature>
<evidence type="ECO:0000256" key="2">
    <source>
        <dbReference type="ARBA" id="ARBA00022723"/>
    </source>
</evidence>
<feature type="transmembrane region" description="Helical" evidence="5">
    <location>
        <begin position="490"/>
        <end position="511"/>
    </location>
</feature>
<dbReference type="PROSITE" id="PS51007">
    <property type="entry name" value="CYTC"/>
    <property type="match status" value="1"/>
</dbReference>
<dbReference type="GO" id="GO:0020037">
    <property type="term" value="F:heme binding"/>
    <property type="evidence" value="ECO:0007669"/>
    <property type="project" value="InterPro"/>
</dbReference>
<evidence type="ECO:0000256" key="1">
    <source>
        <dbReference type="ARBA" id="ARBA00022617"/>
    </source>
</evidence>
<protein>
    <submittedName>
        <fullName evidence="8">Membrane protein</fullName>
    </submittedName>
</protein>
<feature type="signal peptide" evidence="6">
    <location>
        <begin position="1"/>
        <end position="22"/>
    </location>
</feature>
<keyword evidence="6" id="KW-0732">Signal</keyword>
<keyword evidence="2 4" id="KW-0479">Metal-binding</keyword>
<dbReference type="InterPro" id="IPR009056">
    <property type="entry name" value="Cyt_c-like_dom"/>
</dbReference>
<keyword evidence="5" id="KW-1133">Transmembrane helix</keyword>
<reference evidence="8 9" key="1">
    <citation type="journal article" date="2007" name="Nat. Biotechnol.">
        <title>Complete genome sequence of the myxobacterium Sorangium cellulosum.</title>
        <authorList>
            <person name="Schneiker S."/>
            <person name="Perlova O."/>
            <person name="Kaiser O."/>
            <person name="Gerth K."/>
            <person name="Alici A."/>
            <person name="Altmeyer M.O."/>
            <person name="Bartels D."/>
            <person name="Bekel T."/>
            <person name="Beyer S."/>
            <person name="Bode E."/>
            <person name="Bode H.B."/>
            <person name="Bolten C.J."/>
            <person name="Choudhuri J.V."/>
            <person name="Doss S."/>
            <person name="Elnakady Y.A."/>
            <person name="Frank B."/>
            <person name="Gaigalat L."/>
            <person name="Goesmann A."/>
            <person name="Groeger C."/>
            <person name="Gross F."/>
            <person name="Jelsbak L."/>
            <person name="Jelsbak L."/>
            <person name="Kalinowski J."/>
            <person name="Kegler C."/>
            <person name="Knauber T."/>
            <person name="Konietzny S."/>
            <person name="Kopp M."/>
            <person name="Krause L."/>
            <person name="Krug D."/>
            <person name="Linke B."/>
            <person name="Mahmud T."/>
            <person name="Martinez-Arias R."/>
            <person name="McHardy A.C."/>
            <person name="Merai M."/>
            <person name="Meyer F."/>
            <person name="Mormann S."/>
            <person name="Munoz-Dorado J."/>
            <person name="Perez J."/>
            <person name="Pradella S."/>
            <person name="Rachid S."/>
            <person name="Raddatz G."/>
            <person name="Rosenau F."/>
            <person name="Rueckert C."/>
            <person name="Sasse F."/>
            <person name="Scharfe M."/>
            <person name="Schuster S.C."/>
            <person name="Suen G."/>
            <person name="Treuner-Lange A."/>
            <person name="Velicer G.J."/>
            <person name="Vorholter F.-J."/>
            <person name="Weissman K.J."/>
            <person name="Welch R.D."/>
            <person name="Wenzel S.C."/>
            <person name="Whitworth D.E."/>
            <person name="Wilhelm S."/>
            <person name="Wittmann C."/>
            <person name="Bloecker H."/>
            <person name="Puehler A."/>
            <person name="Mueller R."/>
        </authorList>
    </citation>
    <scope>NUCLEOTIDE SEQUENCE [LARGE SCALE GENOMIC DNA]</scope>
    <source>
        <strain evidence="9">So ce56</strain>
    </source>
</reference>
<dbReference type="eggNOG" id="COG0672">
    <property type="taxonomic scope" value="Bacteria"/>
</dbReference>
<dbReference type="GO" id="GO:0046872">
    <property type="term" value="F:metal ion binding"/>
    <property type="evidence" value="ECO:0007669"/>
    <property type="project" value="UniProtKB-KW"/>
</dbReference>
<keyword evidence="1 4" id="KW-0349">Heme</keyword>
<keyword evidence="5" id="KW-0472">Membrane</keyword>